<name>A0A951PTH0_9CYAN</name>
<comment type="caution">
    <text evidence="1">The sequence shown here is derived from an EMBL/GenBank/DDBJ whole genome shotgun (WGS) entry which is preliminary data.</text>
</comment>
<dbReference type="AlphaFoldDB" id="A0A951PTH0"/>
<reference evidence="1" key="1">
    <citation type="submission" date="2021-05" db="EMBL/GenBank/DDBJ databases">
        <authorList>
            <person name="Pietrasiak N."/>
            <person name="Ward R."/>
            <person name="Stajich J.E."/>
            <person name="Kurbessoian T."/>
        </authorList>
    </citation>
    <scope>NUCLEOTIDE SEQUENCE</scope>
    <source>
        <strain evidence="1">CPER-KK1</strain>
    </source>
</reference>
<accession>A0A951PTH0</accession>
<sequence>MILENCARVSQVTLAQKKLLVINKSQISYLIKVDEMASSAVNHVFVTLISKYQSHKANEKLFEFFEKC</sequence>
<proteinExistence type="predicted"/>
<reference evidence="1" key="2">
    <citation type="journal article" date="2022" name="Microbiol. Resour. Announc.">
        <title>Metagenome Sequencing to Explore Phylogenomics of Terrestrial Cyanobacteria.</title>
        <authorList>
            <person name="Ward R.D."/>
            <person name="Stajich J.E."/>
            <person name="Johansen J.R."/>
            <person name="Huntemann M."/>
            <person name="Clum A."/>
            <person name="Foster B."/>
            <person name="Foster B."/>
            <person name="Roux S."/>
            <person name="Palaniappan K."/>
            <person name="Varghese N."/>
            <person name="Mukherjee S."/>
            <person name="Reddy T.B.K."/>
            <person name="Daum C."/>
            <person name="Copeland A."/>
            <person name="Chen I.A."/>
            <person name="Ivanova N.N."/>
            <person name="Kyrpides N.C."/>
            <person name="Shapiro N."/>
            <person name="Eloe-Fadrosh E.A."/>
            <person name="Pietrasiak N."/>
        </authorList>
    </citation>
    <scope>NUCLEOTIDE SEQUENCE</scope>
    <source>
        <strain evidence="1">CPER-KK1</strain>
    </source>
</reference>
<dbReference type="EMBL" id="JAHHIF010000062">
    <property type="protein sequence ID" value="MBW4548453.1"/>
    <property type="molecule type" value="Genomic_DNA"/>
</dbReference>
<evidence type="ECO:0000313" key="2">
    <source>
        <dbReference type="Proteomes" id="UP000753908"/>
    </source>
</evidence>
<dbReference type="Proteomes" id="UP000753908">
    <property type="component" value="Unassembled WGS sequence"/>
</dbReference>
<protein>
    <submittedName>
        <fullName evidence="1">Uncharacterized protein</fullName>
    </submittedName>
</protein>
<evidence type="ECO:0000313" key="1">
    <source>
        <dbReference type="EMBL" id="MBW4548453.1"/>
    </source>
</evidence>
<organism evidence="1 2">
    <name type="scientific">Symplocastrum torsivum CPER-KK1</name>
    <dbReference type="NCBI Taxonomy" id="450513"/>
    <lineage>
        <taxon>Bacteria</taxon>
        <taxon>Bacillati</taxon>
        <taxon>Cyanobacteriota</taxon>
        <taxon>Cyanophyceae</taxon>
        <taxon>Oscillatoriophycideae</taxon>
        <taxon>Oscillatoriales</taxon>
        <taxon>Microcoleaceae</taxon>
        <taxon>Symplocastrum</taxon>
    </lineage>
</organism>
<gene>
    <name evidence="1" type="ORF">KME25_29045</name>
</gene>